<keyword evidence="1" id="KW-0233">DNA recombination</keyword>
<comment type="cofactor">
    <cofactor evidence="1">
        <name>Mg(2+)</name>
        <dbReference type="ChEBI" id="CHEBI:18420"/>
    </cofactor>
</comment>
<comment type="catalytic activity">
    <reaction evidence="1">
        <text>ATP + H2O = ADP + phosphate + H(+)</text>
        <dbReference type="Rhea" id="RHEA:13065"/>
        <dbReference type="ChEBI" id="CHEBI:15377"/>
        <dbReference type="ChEBI" id="CHEBI:15378"/>
        <dbReference type="ChEBI" id="CHEBI:30616"/>
        <dbReference type="ChEBI" id="CHEBI:43474"/>
        <dbReference type="ChEBI" id="CHEBI:456216"/>
        <dbReference type="EC" id="5.6.2.3"/>
    </reaction>
</comment>
<protein>
    <recommendedName>
        <fullName evidence="1">ATP-dependent DNA helicase</fullName>
        <ecNumber evidence="1">5.6.2.3</ecNumber>
    </recommendedName>
</protein>
<evidence type="ECO:0000256" key="1">
    <source>
        <dbReference type="RuleBase" id="RU363044"/>
    </source>
</evidence>
<dbReference type="Pfam" id="PF02721">
    <property type="entry name" value="DUF223"/>
    <property type="match status" value="4"/>
</dbReference>
<dbReference type="GO" id="GO:0000723">
    <property type="term" value="P:telomere maintenance"/>
    <property type="evidence" value="ECO:0007669"/>
    <property type="project" value="InterPro"/>
</dbReference>
<feature type="domain" description="Replication protein A 70 kDa DNA-binding subunit B/D first OB fold" evidence="3">
    <location>
        <begin position="436"/>
        <end position="540"/>
    </location>
</feature>
<feature type="domain" description="Helitron helicase-like" evidence="6">
    <location>
        <begin position="1701"/>
        <end position="1881"/>
    </location>
</feature>
<keyword evidence="1" id="KW-0067">ATP-binding</keyword>
<evidence type="ECO:0000313" key="8">
    <source>
        <dbReference type="EMBL" id="KAJ0189607.1"/>
    </source>
</evidence>
<evidence type="ECO:0000259" key="3">
    <source>
        <dbReference type="Pfam" id="PF02721"/>
    </source>
</evidence>
<evidence type="ECO:0000313" key="9">
    <source>
        <dbReference type="Proteomes" id="UP000235145"/>
    </source>
</evidence>
<dbReference type="InterPro" id="IPR013955">
    <property type="entry name" value="Rep_factor-A_C"/>
</dbReference>
<feature type="domain" description="Replication factor A C-terminal" evidence="5">
    <location>
        <begin position="724"/>
        <end position="851"/>
    </location>
</feature>
<evidence type="ECO:0000259" key="4">
    <source>
        <dbReference type="Pfam" id="PF05970"/>
    </source>
</evidence>
<dbReference type="SUPFAM" id="SSF50249">
    <property type="entry name" value="Nucleic acid-binding proteins"/>
    <property type="match status" value="6"/>
</dbReference>
<dbReference type="FunFam" id="3.40.50.300:FF:002884">
    <property type="entry name" value="ATP-dependent DNA helicase"/>
    <property type="match status" value="1"/>
</dbReference>
<dbReference type="Pfam" id="PF14214">
    <property type="entry name" value="Helitron_like_N"/>
    <property type="match status" value="1"/>
</dbReference>
<comment type="caution">
    <text evidence="8">The sequence shown here is derived from an EMBL/GenBank/DDBJ whole genome shotgun (WGS) entry which is preliminary data.</text>
</comment>
<dbReference type="CDD" id="cd18809">
    <property type="entry name" value="SF1_C_RecD"/>
    <property type="match status" value="1"/>
</dbReference>
<organism evidence="8 9">
    <name type="scientific">Lactuca sativa</name>
    <name type="common">Garden lettuce</name>
    <dbReference type="NCBI Taxonomy" id="4236"/>
    <lineage>
        <taxon>Eukaryota</taxon>
        <taxon>Viridiplantae</taxon>
        <taxon>Streptophyta</taxon>
        <taxon>Embryophyta</taxon>
        <taxon>Tracheophyta</taxon>
        <taxon>Spermatophyta</taxon>
        <taxon>Magnoliopsida</taxon>
        <taxon>eudicotyledons</taxon>
        <taxon>Gunneridae</taxon>
        <taxon>Pentapetalae</taxon>
        <taxon>asterids</taxon>
        <taxon>campanulids</taxon>
        <taxon>Asterales</taxon>
        <taxon>Asteraceae</taxon>
        <taxon>Cichorioideae</taxon>
        <taxon>Cichorieae</taxon>
        <taxon>Lactucinae</taxon>
        <taxon>Lactuca</taxon>
    </lineage>
</organism>
<comment type="similarity">
    <text evidence="1">Belongs to the helicase family.</text>
</comment>
<gene>
    <name evidence="8" type="ORF">LSAT_V11C800400800</name>
</gene>
<feature type="compositionally biased region" description="Polar residues" evidence="2">
    <location>
        <begin position="1308"/>
        <end position="1320"/>
    </location>
</feature>
<dbReference type="InterPro" id="IPR003871">
    <property type="entry name" value="RFA1B/D_OB_1st"/>
</dbReference>
<name>A0A9R1UL55_LACSA</name>
<dbReference type="Gene3D" id="3.40.50.300">
    <property type="entry name" value="P-loop containing nucleotide triphosphate hydrolases"/>
    <property type="match status" value="1"/>
</dbReference>
<feature type="region of interest" description="Disordered" evidence="2">
    <location>
        <begin position="1306"/>
        <end position="1328"/>
    </location>
</feature>
<dbReference type="InterPro" id="IPR025476">
    <property type="entry name" value="Helitron_helicase-like"/>
</dbReference>
<dbReference type="PANTHER" id="PTHR10492:SF74">
    <property type="entry name" value="ATP-DEPENDENT DNA HELICASE"/>
    <property type="match status" value="1"/>
</dbReference>
<evidence type="ECO:0000259" key="5">
    <source>
        <dbReference type="Pfam" id="PF08646"/>
    </source>
</evidence>
<accession>A0A9R1UL55</accession>
<dbReference type="Pfam" id="PF05970">
    <property type="entry name" value="PIF1"/>
    <property type="match status" value="1"/>
</dbReference>
<dbReference type="GO" id="GO:0006281">
    <property type="term" value="P:DNA repair"/>
    <property type="evidence" value="ECO:0007669"/>
    <property type="project" value="UniProtKB-KW"/>
</dbReference>
<proteinExistence type="inferred from homology"/>
<keyword evidence="1" id="KW-0227">DNA damage</keyword>
<dbReference type="Pfam" id="PF08646">
    <property type="entry name" value="Rep_fac-A_C"/>
    <property type="match status" value="1"/>
</dbReference>
<dbReference type="PANTHER" id="PTHR10492">
    <property type="match status" value="1"/>
</dbReference>
<dbReference type="InterPro" id="IPR010285">
    <property type="entry name" value="DNA_helicase_pif1-like_DEAD"/>
</dbReference>
<feature type="domain" description="DNA helicase Pif1-like DEAD-box helicase" evidence="4">
    <location>
        <begin position="2341"/>
        <end position="2560"/>
    </location>
</feature>
<sequence>MAERKITFIRDLDNMKDDYTLKVSIIRLWKSLSDGNPTIVRSIEMILMDEMCTKIRASVYPRDFQRFESKLKEDQVVYIRSPTIAPNKYTFKISDVTSKLNLHGRTTVNECLHFQSKTTYGFSFVSFETIISATATSNESIVTMAERKITFIRDLDNMKDDYTLKVSIIRLWKSLSDGNPTIVRSIEMILMDEMCTKIRASVYPRDFQRFESKLKEDQVVYIRSPTIAPNKYTFKISDVTSKLNLHGRTTVNECLHFQSKATYGFSFVSFETIISATATSNESIVTMAERKITFIRDLDNMKDDYTLKVSIIRLWKSLSDGNPTIVRSIEMILMDEMCTKIRASVYPRDFQRFESKLKEDQVVYIRSPTIAPNKYTFKISDVTSKLNLHGRTTVNECLHFQSKTTYGFSFVSFETIISATATSNESIVTMAERKITFIRDLDNMKDDYTLKVSIIRLWKSLSDGNPTIVRSIEMILMDEMCTKIRASVYPRDFQRFESKLKEDQAVYIRSPTIAPNKYTFKISDVTSKLNLHGRTTVNECLHFQSKTTYGFSFVSFETIISATATSNESIDIIGEVVSLGKLDSRDVSKSLHRLPLQIRNLEGLQVNVTLFGDIAYQLISYLEAHKEVGRVIVLLQFARINVYNATPSVNSYYEQTRIFINANLPEIVTFTDSLVGLRGLQNPSASLTVESSKSYSESDDFLNNYKVKNVVDLIEPQEVGQYIIVGTIYGIRQDIDWYYDACTNCGKKVETEDVFSGPDSGDASVVLKCNGDNCKNKKISSVPRYKIPIRVQDDSGTITLTLFDRDAYRLVKKRARDLIDKIKQAGDNPRLYPYDLKCLEHKKMAFKIDVNSFNVSNNYNRFGILGYTVDSNVIDALEKKLAVEAGSPANADDTEIASHEVSQETKSLKDAISQTGDNLTPTLPDKFEATSPFKYNSPTIVKKRNVGDTIDVDDYDNVNSSTKVPRLNSKVDANTGLLIPKLENIALCGVHCSNIDTSCFIFAGHATPKPDINSKTTPTTSRPTKKIDGFRKPFSPISSKTTPNVTTEAEKKHDMLQKTFQNNNNNMSPFTTPTKTTIFGLEDENTNRTPKTNLIPILPSTPYTTGSIAMQTAVTPAPVLIKGIFPEEVIEYSFEERRADSEFTASCSSNQASSTHCVPAIKNHSSIGNFNPSIATNNMDSFKTNKKIKLNNFYLDNTKQLHSYTTSVSQIPTSTNVTNPGDNAKFKGVVHPNKTLSASTSSVSTSTSSANMSKQTMLRTPPSHLNVRSPLSNISNVIDIPNNSFQTPLPNMKLDSNGVVHRNKSTYRSKTSSNTSNQAMLQPPPSHLNVRTPLSNISNAMDISNNSCHSPLTNIRQFSVFSNRDTSNKSSTITSKSSSVLKKRPNLTPIPIFGLRSDQDKIDGQNEQNIYNGISKDYLDHGDQIVVCQTCFAKLWKDESIKCKKMRIKIILYVVNAPSSYAHLFTSGDSKSKHFMKNIRSYNSMFSFTSMGGKIDSSINRENAPYIFRLSGQNYHSIGSLLPKHGLKPKFSQLYIYDTDNEIANRRTCFGGDNQRSTSNSSVLDNDIIQDLKLMLDSNNVLVRSYRMVRDSFHQNPHVDIKLRLIGRRDQDGRIYNLPSASEVAALIVGDIGDSIDNRDIVVQTSSGSLRRISELHPSYLPLQYPLLFPYGDDGYRVDIPHRGITPISNSKRPNCTMREFFSYRIQDRDQYFSLILNSKRLFQQFLVDAYTMIESERLHFIRSKQQILRCESYEKLRTQQNLGNKDISNVGQRVILPSSFTGGARYMMQNYLDAMSLCKWFGYPDFFITFTCNPKWPEVKRFLHNTSLNPEDRPDILCRLFKIKLDALIKDIRENKIFGIVQGVVYTIEFQKRGLPHCHICLFMHANSKRPTVEYIDPIISAEIPNINEDPELYSLVSEFMIHGPCGAENMNCPCMVDKQCSKKFPKQFCDHSSVDVNGYPLYMRRNNGYFVEKSGVKLDNRNVVPYNKYLLKRYQAHINVEWCNQGSSIKYLFKYINKGPDRATIAVDINADSNHEKVVDEIKDYYDCRYISACEASWRIFKYDVHYRYPSVMRLPFHLPDQQQVIYAADDDIDDVLEQPSVAASMFTSWMECNKINKDARKLTYVEFPTKFVWKPDDKLWKPRKIGRSIGRIHSVSPKLGEVYFLRILLNKVKGPKSFEEIRTVNSEEFPTFRDACYALGLLDDDKEYVDAIKEASHSGTGFYLRFLFATMLMSNSLGRPEFVWENTWQHLSDGILYNQQRRLKSPGLSLNEDQLKNLTLFEIEQILLRNNTSLKHYKQMPYPDSDTVSSSTNRLIMEELEYDITLLKKEFDSMFHALTNEQRNIFLDIMTSVKDNKGGVFFVYGYGGTGKTFLWKTLSAAIRCNGDIVLNVASSGIASLLLPGGRTTHSRFIIPLNLTEYSVCKIPPDSELGRLVRKSSLIIWDEAPMVHKHAFEALDRALRDVCKFDKSTNSYIPFGGKAIVFGGDFRQILPVVQGGSRQNIVNASLSSSYIWQQCKVHRLTKNMRLTVGKDPSDIRKIQNFANWLLDIGEGKVGGLNDGETIIDVPDDILISDPHDPIGSLIEFVYPSILENFNGTSYFQERAILAPKNEVVQQINDRLLALFPGEEVEYLSSDTLCQSEFVHDQFDPNLYSPDILNGLKVSGLPNHKLILKVGVPVMLLRNIDQKNGLCNGTRLQVKSLGKRVIEAIIISGTNIGKQTFIPRMSLSPSEKKIPFKFQRRQFPLAVCFAMTINKSQGQSLSKVGLYLKDPVFSHGQLYVALSRVQSREGLKLLILDKDDRLTNKTSNVVYKEKEKSPFHSL</sequence>
<dbReference type="EC" id="5.6.2.3" evidence="1"/>
<feature type="domain" description="Replication protein A 70 kDa DNA-binding subunit B/D first OB fold" evidence="3">
    <location>
        <begin position="150"/>
        <end position="254"/>
    </location>
</feature>
<reference evidence="8 9" key="1">
    <citation type="journal article" date="2017" name="Nat. Commun.">
        <title>Genome assembly with in vitro proximity ligation data and whole-genome triplication in lettuce.</title>
        <authorList>
            <person name="Reyes-Chin-Wo S."/>
            <person name="Wang Z."/>
            <person name="Yang X."/>
            <person name="Kozik A."/>
            <person name="Arikit S."/>
            <person name="Song C."/>
            <person name="Xia L."/>
            <person name="Froenicke L."/>
            <person name="Lavelle D.O."/>
            <person name="Truco M.J."/>
            <person name="Xia R."/>
            <person name="Zhu S."/>
            <person name="Xu C."/>
            <person name="Xu H."/>
            <person name="Xu X."/>
            <person name="Cox K."/>
            <person name="Korf I."/>
            <person name="Meyers B.C."/>
            <person name="Michelmore R.W."/>
        </authorList>
    </citation>
    <scope>NUCLEOTIDE SEQUENCE [LARGE SCALE GENOMIC DNA]</scope>
    <source>
        <strain evidence="9">cv. Salinas</strain>
        <tissue evidence="8">Seedlings</tissue>
    </source>
</reference>
<dbReference type="GO" id="GO:0016787">
    <property type="term" value="F:hydrolase activity"/>
    <property type="evidence" value="ECO:0007669"/>
    <property type="project" value="UniProtKB-KW"/>
</dbReference>
<dbReference type="EMBL" id="NBSK02000008">
    <property type="protein sequence ID" value="KAJ0189607.1"/>
    <property type="molecule type" value="Genomic_DNA"/>
</dbReference>
<keyword evidence="1" id="KW-0547">Nucleotide-binding</keyword>
<dbReference type="CDD" id="cd04481">
    <property type="entry name" value="RPA1_DBD_B_like"/>
    <property type="match status" value="1"/>
</dbReference>
<evidence type="ECO:0000259" key="6">
    <source>
        <dbReference type="Pfam" id="PF14214"/>
    </source>
</evidence>
<dbReference type="InterPro" id="IPR012340">
    <property type="entry name" value="NA-bd_OB-fold"/>
</dbReference>
<dbReference type="Gene3D" id="2.40.50.140">
    <property type="entry name" value="Nucleic acid-binding proteins"/>
    <property type="match status" value="6"/>
</dbReference>
<dbReference type="GO" id="GO:0005524">
    <property type="term" value="F:ATP binding"/>
    <property type="evidence" value="ECO:0007669"/>
    <property type="project" value="UniProtKB-KW"/>
</dbReference>
<keyword evidence="1" id="KW-0378">Hydrolase</keyword>
<dbReference type="GO" id="GO:0043139">
    <property type="term" value="F:5'-3' DNA helicase activity"/>
    <property type="evidence" value="ECO:0007669"/>
    <property type="project" value="UniProtKB-EC"/>
</dbReference>
<feature type="compositionally biased region" description="Polar residues" evidence="2">
    <location>
        <begin position="1036"/>
        <end position="1046"/>
    </location>
</feature>
<dbReference type="Pfam" id="PF21530">
    <property type="entry name" value="Pif1_2B_dom"/>
    <property type="match status" value="1"/>
</dbReference>
<keyword evidence="9" id="KW-1185">Reference proteome</keyword>
<keyword evidence="1" id="KW-0347">Helicase</keyword>
<evidence type="ECO:0000256" key="2">
    <source>
        <dbReference type="SAM" id="MobiDB-lite"/>
    </source>
</evidence>
<dbReference type="InterPro" id="IPR049163">
    <property type="entry name" value="Pif1-like_2B_dom"/>
</dbReference>
<evidence type="ECO:0000259" key="7">
    <source>
        <dbReference type="Pfam" id="PF21530"/>
    </source>
</evidence>
<dbReference type="InterPro" id="IPR027417">
    <property type="entry name" value="P-loop_NTPase"/>
</dbReference>
<dbReference type="SUPFAM" id="SSF52540">
    <property type="entry name" value="P-loop containing nucleoside triphosphate hydrolases"/>
    <property type="match status" value="2"/>
</dbReference>
<feature type="domain" description="Replication protein A 70 kDa DNA-binding subunit B/D first OB fold" evidence="3">
    <location>
        <begin position="293"/>
        <end position="397"/>
    </location>
</feature>
<keyword evidence="1" id="KW-0234">DNA repair</keyword>
<feature type="domain" description="DNA helicase Pif1-like 2B" evidence="7">
    <location>
        <begin position="2661"/>
        <end position="2706"/>
    </location>
</feature>
<dbReference type="Proteomes" id="UP000235145">
    <property type="component" value="Unassembled WGS sequence"/>
</dbReference>
<dbReference type="CDD" id="cd04480">
    <property type="entry name" value="RPA1_DBD_A_like"/>
    <property type="match status" value="4"/>
</dbReference>
<feature type="domain" description="Replication protein A 70 kDa DNA-binding subunit B/D first OB fold" evidence="3">
    <location>
        <begin position="7"/>
        <end position="111"/>
    </location>
</feature>
<feature type="region of interest" description="Disordered" evidence="2">
    <location>
        <begin position="1012"/>
        <end position="1046"/>
    </location>
</feature>
<dbReference type="GO" id="GO:0006310">
    <property type="term" value="P:DNA recombination"/>
    <property type="evidence" value="ECO:0007669"/>
    <property type="project" value="UniProtKB-KW"/>
</dbReference>